<name>A0A4Y6V250_SACBS</name>
<feature type="compositionally biased region" description="Basic and acidic residues" evidence="1">
    <location>
        <begin position="64"/>
        <end position="89"/>
    </location>
</feature>
<organism evidence="2 3">
    <name type="scientific">Saccharibacillus brassicae</name>
    <dbReference type="NCBI Taxonomy" id="2583377"/>
    <lineage>
        <taxon>Bacteria</taxon>
        <taxon>Bacillati</taxon>
        <taxon>Bacillota</taxon>
        <taxon>Bacilli</taxon>
        <taxon>Bacillales</taxon>
        <taxon>Paenibacillaceae</taxon>
        <taxon>Saccharibacillus</taxon>
    </lineage>
</organism>
<evidence type="ECO:0000313" key="2">
    <source>
        <dbReference type="EMBL" id="QDH23444.1"/>
    </source>
</evidence>
<gene>
    <name evidence="2" type="ORF">FFV09_22805</name>
</gene>
<accession>A0A4Y6V250</accession>
<dbReference type="AlphaFoldDB" id="A0A4Y6V250"/>
<keyword evidence="3" id="KW-1185">Reference proteome</keyword>
<feature type="region of interest" description="Disordered" evidence="1">
    <location>
        <begin position="59"/>
        <end position="89"/>
    </location>
</feature>
<sequence>MKFAMKIECLIDLGDPTGELEAVVSTVLQQYPDLKKRREILHHLELMVGAGLNAIDEADQAAADAREGGEAGETAREASEEQQHKESAG</sequence>
<proteinExistence type="predicted"/>
<reference evidence="2 3" key="1">
    <citation type="submission" date="2019-06" db="EMBL/GenBank/DDBJ databases">
        <title>Saccharibacillus brassicae sp. nov., an endophytic bacterium isolated from Chinese cabbage seeds (Brassica pekinensis).</title>
        <authorList>
            <person name="Jiang L."/>
            <person name="Lee J."/>
            <person name="Kim S.W."/>
        </authorList>
    </citation>
    <scope>NUCLEOTIDE SEQUENCE [LARGE SCALE GENOMIC DNA]</scope>
    <source>
        <strain evidence="3">KCTC 43072 / ATSA2</strain>
    </source>
</reference>
<evidence type="ECO:0000256" key="1">
    <source>
        <dbReference type="SAM" id="MobiDB-lite"/>
    </source>
</evidence>
<evidence type="ECO:0000313" key="3">
    <source>
        <dbReference type="Proteomes" id="UP000316968"/>
    </source>
</evidence>
<dbReference type="KEGG" id="saca:FFV09_22805"/>
<dbReference type="EMBL" id="CP041217">
    <property type="protein sequence ID" value="QDH23444.1"/>
    <property type="molecule type" value="Genomic_DNA"/>
</dbReference>
<dbReference type="RefSeq" id="WP_141449981.1">
    <property type="nucleotide sequence ID" value="NZ_CP041217.1"/>
</dbReference>
<protein>
    <submittedName>
        <fullName evidence="2">Uncharacterized protein</fullName>
    </submittedName>
</protein>
<dbReference type="Proteomes" id="UP000316968">
    <property type="component" value="Chromosome"/>
</dbReference>